<keyword evidence="2" id="KW-1133">Transmembrane helix</keyword>
<evidence type="ECO:0000256" key="2">
    <source>
        <dbReference type="SAM" id="Phobius"/>
    </source>
</evidence>
<proteinExistence type="predicted"/>
<keyword evidence="2" id="KW-0472">Membrane</keyword>
<gene>
    <name evidence="3" type="ORF">AMON00008_LOCUS30604</name>
</gene>
<reference evidence="3" key="1">
    <citation type="submission" date="2021-01" db="EMBL/GenBank/DDBJ databases">
        <authorList>
            <person name="Corre E."/>
            <person name="Pelletier E."/>
            <person name="Niang G."/>
            <person name="Scheremetjew M."/>
            <person name="Finn R."/>
            <person name="Kale V."/>
            <person name="Holt S."/>
            <person name="Cochrane G."/>
            <person name="Meng A."/>
            <person name="Brown T."/>
            <person name="Cohen L."/>
        </authorList>
    </citation>
    <scope>NUCLEOTIDE SEQUENCE</scope>
    <source>
        <strain evidence="3">CCMP3105</strain>
    </source>
</reference>
<accession>A0A7S4R7I3</accession>
<dbReference type="PANTHER" id="PTHR28112">
    <property type="entry name" value="SRP-INDEPENDENT TARGETING PROTEIN 3"/>
    <property type="match status" value="1"/>
</dbReference>
<name>A0A7S4R7I3_9DINO</name>
<evidence type="ECO:0000256" key="1">
    <source>
        <dbReference type="SAM" id="MobiDB-lite"/>
    </source>
</evidence>
<feature type="region of interest" description="Disordered" evidence="1">
    <location>
        <begin position="161"/>
        <end position="185"/>
    </location>
</feature>
<dbReference type="GO" id="GO:0045047">
    <property type="term" value="P:protein targeting to ER"/>
    <property type="evidence" value="ECO:0007669"/>
    <property type="project" value="InterPro"/>
</dbReference>
<organism evidence="3">
    <name type="scientific">Alexandrium monilatum</name>
    <dbReference type="NCBI Taxonomy" id="311494"/>
    <lineage>
        <taxon>Eukaryota</taxon>
        <taxon>Sar</taxon>
        <taxon>Alveolata</taxon>
        <taxon>Dinophyceae</taxon>
        <taxon>Gonyaulacales</taxon>
        <taxon>Pyrocystaceae</taxon>
        <taxon>Alexandrium</taxon>
    </lineage>
</organism>
<dbReference type="GO" id="GO:0005783">
    <property type="term" value="C:endoplasmic reticulum"/>
    <property type="evidence" value="ECO:0007669"/>
    <property type="project" value="InterPro"/>
</dbReference>
<dbReference type="EMBL" id="HBNR01043992">
    <property type="protein sequence ID" value="CAE4604319.1"/>
    <property type="molecule type" value="Transcribed_RNA"/>
</dbReference>
<keyword evidence="2" id="KW-0812">Transmembrane</keyword>
<dbReference type="AlphaFoldDB" id="A0A7S4R7I3"/>
<protein>
    <recommendedName>
        <fullName evidence="4">Inorganic phosphate transporter</fullName>
    </recommendedName>
</protein>
<dbReference type="GO" id="GO:0005739">
    <property type="term" value="C:mitochondrion"/>
    <property type="evidence" value="ECO:0007669"/>
    <property type="project" value="TreeGrafter"/>
</dbReference>
<dbReference type="PANTHER" id="PTHR28112:SF1">
    <property type="entry name" value="SRP-INDEPENDENT TARGETING PROTEIN 3"/>
    <property type="match status" value="1"/>
</dbReference>
<dbReference type="InterPro" id="IPR012098">
    <property type="entry name" value="SND3_fun"/>
</dbReference>
<evidence type="ECO:0000313" key="3">
    <source>
        <dbReference type="EMBL" id="CAE4604319.1"/>
    </source>
</evidence>
<sequence>MALGPLTHLVPMMAMLLLQRYDLVTLGYLPHMRVLFVAVQLLSLGTLGLLYRRIKLMPSAGERIHVPALRQWGQELRPAVQQSASEYDISKLTEQLQQLVVGCCILGFIHLKWGYVLPLALQSLSTPLQLVDSPLVQIHLRGRPARGNLKRPFPMVSPFGFPMQSQAGGRSEAKEAKASKGKKGR</sequence>
<evidence type="ECO:0008006" key="4">
    <source>
        <dbReference type="Google" id="ProtNLM"/>
    </source>
</evidence>
<dbReference type="Pfam" id="PF10032">
    <property type="entry name" value="Pho88"/>
    <property type="match status" value="1"/>
</dbReference>
<feature type="transmembrane region" description="Helical" evidence="2">
    <location>
        <begin position="34"/>
        <end position="51"/>
    </location>
</feature>